<accession>A0A392VQE9</accession>
<proteinExistence type="predicted"/>
<evidence type="ECO:0000313" key="2">
    <source>
        <dbReference type="Proteomes" id="UP000265520"/>
    </source>
</evidence>
<evidence type="ECO:0000313" key="1">
    <source>
        <dbReference type="EMBL" id="MCI88935.1"/>
    </source>
</evidence>
<dbReference type="EMBL" id="LXQA011206306">
    <property type="protein sequence ID" value="MCI88935.1"/>
    <property type="molecule type" value="Genomic_DNA"/>
</dbReference>
<keyword evidence="2" id="KW-1185">Reference proteome</keyword>
<dbReference type="Proteomes" id="UP000265520">
    <property type="component" value="Unassembled WGS sequence"/>
</dbReference>
<dbReference type="AlphaFoldDB" id="A0A392VQE9"/>
<protein>
    <submittedName>
        <fullName evidence="1">Uncharacterized protein</fullName>
    </submittedName>
</protein>
<reference evidence="1 2" key="1">
    <citation type="journal article" date="2018" name="Front. Plant Sci.">
        <title>Red Clover (Trifolium pratense) and Zigzag Clover (T. medium) - A Picture of Genomic Similarities and Differences.</title>
        <authorList>
            <person name="Dluhosova J."/>
            <person name="Istvanek J."/>
            <person name="Nedelnik J."/>
            <person name="Repkova J."/>
        </authorList>
    </citation>
    <scope>NUCLEOTIDE SEQUENCE [LARGE SCALE GENOMIC DNA]</scope>
    <source>
        <strain evidence="2">cv. 10/8</strain>
        <tissue evidence="1">Leaf</tissue>
    </source>
</reference>
<feature type="non-terminal residue" evidence="1">
    <location>
        <position position="30"/>
    </location>
</feature>
<name>A0A392VQE9_9FABA</name>
<sequence length="30" mass="3352">MVLSRHWEASVNCAPRRRGQRVAPASAEES</sequence>
<organism evidence="1 2">
    <name type="scientific">Trifolium medium</name>
    <dbReference type="NCBI Taxonomy" id="97028"/>
    <lineage>
        <taxon>Eukaryota</taxon>
        <taxon>Viridiplantae</taxon>
        <taxon>Streptophyta</taxon>
        <taxon>Embryophyta</taxon>
        <taxon>Tracheophyta</taxon>
        <taxon>Spermatophyta</taxon>
        <taxon>Magnoliopsida</taxon>
        <taxon>eudicotyledons</taxon>
        <taxon>Gunneridae</taxon>
        <taxon>Pentapetalae</taxon>
        <taxon>rosids</taxon>
        <taxon>fabids</taxon>
        <taxon>Fabales</taxon>
        <taxon>Fabaceae</taxon>
        <taxon>Papilionoideae</taxon>
        <taxon>50 kb inversion clade</taxon>
        <taxon>NPAAA clade</taxon>
        <taxon>Hologalegina</taxon>
        <taxon>IRL clade</taxon>
        <taxon>Trifolieae</taxon>
        <taxon>Trifolium</taxon>
    </lineage>
</organism>
<comment type="caution">
    <text evidence="1">The sequence shown here is derived from an EMBL/GenBank/DDBJ whole genome shotgun (WGS) entry which is preliminary data.</text>
</comment>